<accession>A0A0B2UWG0</accession>
<name>A0A0B2UWG0_TOXCA</name>
<sequence length="180" mass="20012">MDASSSVECAQMISDPSHALNADPTSKSQTSDCYENGTRHWITSSCIQRQRSTLSTVHSSTVISQRTTRSLSADDVNKIPCKRRERFREQLRNLIESGIYNSLTERTLDEPYSAATIRGINAYARDLRFARAYVANTRSIYENASRGINALGTERQSQLSGPSMPLSITLKKESAKVTSD</sequence>
<dbReference type="Proteomes" id="UP000031036">
    <property type="component" value="Unassembled WGS sequence"/>
</dbReference>
<comment type="caution">
    <text evidence="2">The sequence shown here is derived from an EMBL/GenBank/DDBJ whole genome shotgun (WGS) entry which is preliminary data.</text>
</comment>
<proteinExistence type="predicted"/>
<feature type="compositionally biased region" description="Polar residues" evidence="1">
    <location>
        <begin position="23"/>
        <end position="33"/>
    </location>
</feature>
<dbReference type="AlphaFoldDB" id="A0A0B2UWG0"/>
<feature type="region of interest" description="Disordered" evidence="1">
    <location>
        <begin position="15"/>
        <end position="34"/>
    </location>
</feature>
<organism evidence="2 3">
    <name type="scientific">Toxocara canis</name>
    <name type="common">Canine roundworm</name>
    <dbReference type="NCBI Taxonomy" id="6265"/>
    <lineage>
        <taxon>Eukaryota</taxon>
        <taxon>Metazoa</taxon>
        <taxon>Ecdysozoa</taxon>
        <taxon>Nematoda</taxon>
        <taxon>Chromadorea</taxon>
        <taxon>Rhabditida</taxon>
        <taxon>Spirurina</taxon>
        <taxon>Ascaridomorpha</taxon>
        <taxon>Ascaridoidea</taxon>
        <taxon>Toxocaridae</taxon>
        <taxon>Toxocara</taxon>
    </lineage>
</organism>
<dbReference type="EMBL" id="JPKZ01003066">
    <property type="protein sequence ID" value="KHN73708.1"/>
    <property type="molecule type" value="Genomic_DNA"/>
</dbReference>
<evidence type="ECO:0000256" key="1">
    <source>
        <dbReference type="SAM" id="MobiDB-lite"/>
    </source>
</evidence>
<dbReference type="OrthoDB" id="10668992at2759"/>
<reference evidence="2 3" key="1">
    <citation type="submission" date="2014-11" db="EMBL/GenBank/DDBJ databases">
        <title>Genetic blueprint of the zoonotic pathogen Toxocara canis.</title>
        <authorList>
            <person name="Zhu X.-Q."/>
            <person name="Korhonen P.K."/>
            <person name="Cai H."/>
            <person name="Young N.D."/>
            <person name="Nejsum P."/>
            <person name="von Samson-Himmelstjerna G."/>
            <person name="Boag P.R."/>
            <person name="Tan P."/>
            <person name="Li Q."/>
            <person name="Min J."/>
            <person name="Yang Y."/>
            <person name="Wang X."/>
            <person name="Fang X."/>
            <person name="Hall R.S."/>
            <person name="Hofmann A."/>
            <person name="Sternberg P.W."/>
            <person name="Jex A.R."/>
            <person name="Gasser R.B."/>
        </authorList>
    </citation>
    <scope>NUCLEOTIDE SEQUENCE [LARGE SCALE GENOMIC DNA]</scope>
    <source>
        <strain evidence="2">PN_DK_2014</strain>
    </source>
</reference>
<gene>
    <name evidence="2" type="ORF">Tcan_05254</name>
</gene>
<evidence type="ECO:0000313" key="3">
    <source>
        <dbReference type="Proteomes" id="UP000031036"/>
    </source>
</evidence>
<protein>
    <submittedName>
        <fullName evidence="2">Uncharacterized protein</fullName>
    </submittedName>
</protein>
<evidence type="ECO:0000313" key="2">
    <source>
        <dbReference type="EMBL" id="KHN73708.1"/>
    </source>
</evidence>
<keyword evidence="3" id="KW-1185">Reference proteome</keyword>